<dbReference type="GO" id="GO:0006352">
    <property type="term" value="P:DNA-templated transcription initiation"/>
    <property type="evidence" value="ECO:0007669"/>
    <property type="project" value="InterPro"/>
</dbReference>
<evidence type="ECO:0000256" key="1">
    <source>
        <dbReference type="ARBA" id="ARBA00010641"/>
    </source>
</evidence>
<dbReference type="InterPro" id="IPR013325">
    <property type="entry name" value="RNA_pol_sigma_r2"/>
</dbReference>
<evidence type="ECO:0000256" key="5">
    <source>
        <dbReference type="ARBA" id="ARBA00023163"/>
    </source>
</evidence>
<dbReference type="InterPro" id="IPR013249">
    <property type="entry name" value="RNA_pol_sigma70_r4_t2"/>
</dbReference>
<gene>
    <name evidence="8" type="ORF">LZ495_16540</name>
</gene>
<sequence>MADDPPGFQDYIAARRDHLVRVAVLLTGDRHQAEDLVQAALVRVWPKWRRVSRGENVDAYVRRVLTSTFLNWRRRLWSREHPTDVHADAGLLDRADGGDAYAVVDNAGVLLPALRRLPPRQRAVVVLRYYADLGEAEVAETLGCSVGTVKSQAHKGLKALREELAPRYAAPSNGRVTA</sequence>
<reference evidence="8" key="1">
    <citation type="submission" date="2022-01" db="EMBL/GenBank/DDBJ databases">
        <title>Genome-Based Taxonomic Classification of the Phylum Actinobacteria.</title>
        <authorList>
            <person name="Gao Y."/>
        </authorList>
    </citation>
    <scope>NUCLEOTIDE SEQUENCE</scope>
    <source>
        <strain evidence="8">KLBMP 8922</strain>
    </source>
</reference>
<keyword evidence="3" id="KW-0731">Sigma factor</keyword>
<dbReference type="InterPro" id="IPR036388">
    <property type="entry name" value="WH-like_DNA-bd_sf"/>
</dbReference>
<accession>A0AA41PZR1</accession>
<dbReference type="NCBIfam" id="TIGR02937">
    <property type="entry name" value="sigma70-ECF"/>
    <property type="match status" value="1"/>
</dbReference>
<evidence type="ECO:0000259" key="6">
    <source>
        <dbReference type="Pfam" id="PF04542"/>
    </source>
</evidence>
<keyword evidence="2" id="KW-0805">Transcription regulation</keyword>
<dbReference type="GO" id="GO:0016987">
    <property type="term" value="F:sigma factor activity"/>
    <property type="evidence" value="ECO:0007669"/>
    <property type="project" value="UniProtKB-KW"/>
</dbReference>
<dbReference type="PANTHER" id="PTHR43133">
    <property type="entry name" value="RNA POLYMERASE ECF-TYPE SIGMA FACTO"/>
    <property type="match status" value="1"/>
</dbReference>
<name>A0AA41PZR1_9ACTN</name>
<evidence type="ECO:0000256" key="4">
    <source>
        <dbReference type="ARBA" id="ARBA00023125"/>
    </source>
</evidence>
<dbReference type="Proteomes" id="UP001165378">
    <property type="component" value="Unassembled WGS sequence"/>
</dbReference>
<dbReference type="PANTHER" id="PTHR43133:SF50">
    <property type="entry name" value="ECF RNA POLYMERASE SIGMA FACTOR SIGM"/>
    <property type="match status" value="1"/>
</dbReference>
<dbReference type="InterPro" id="IPR014325">
    <property type="entry name" value="RNA_pol_sigma-E_actinobac"/>
</dbReference>
<dbReference type="Gene3D" id="1.10.1740.10">
    <property type="match status" value="1"/>
</dbReference>
<dbReference type="SUPFAM" id="SSF88946">
    <property type="entry name" value="Sigma2 domain of RNA polymerase sigma factors"/>
    <property type="match status" value="1"/>
</dbReference>
<dbReference type="RefSeq" id="WP_235052978.1">
    <property type="nucleotide sequence ID" value="NZ_JAKFHA010000008.1"/>
</dbReference>
<feature type="domain" description="RNA polymerase sigma factor 70 region 4 type 2" evidence="7">
    <location>
        <begin position="113"/>
        <end position="160"/>
    </location>
</feature>
<dbReference type="AlphaFoldDB" id="A0AA41PZR1"/>
<organism evidence="8 9">
    <name type="scientific">Yinghuangia soli</name>
    <dbReference type="NCBI Taxonomy" id="2908204"/>
    <lineage>
        <taxon>Bacteria</taxon>
        <taxon>Bacillati</taxon>
        <taxon>Actinomycetota</taxon>
        <taxon>Actinomycetes</taxon>
        <taxon>Kitasatosporales</taxon>
        <taxon>Streptomycetaceae</taxon>
        <taxon>Yinghuangia</taxon>
    </lineage>
</organism>
<comment type="similarity">
    <text evidence="1">Belongs to the sigma-70 factor family. ECF subfamily.</text>
</comment>
<dbReference type="EMBL" id="JAKFHA010000008">
    <property type="protein sequence ID" value="MCF2528813.1"/>
    <property type="molecule type" value="Genomic_DNA"/>
</dbReference>
<dbReference type="NCBIfam" id="TIGR02983">
    <property type="entry name" value="SigE-fam_strep"/>
    <property type="match status" value="1"/>
</dbReference>
<feature type="domain" description="RNA polymerase sigma-70 region 2" evidence="6">
    <location>
        <begin position="15"/>
        <end position="78"/>
    </location>
</feature>
<evidence type="ECO:0000256" key="2">
    <source>
        <dbReference type="ARBA" id="ARBA00023015"/>
    </source>
</evidence>
<dbReference type="CDD" id="cd06171">
    <property type="entry name" value="Sigma70_r4"/>
    <property type="match status" value="1"/>
</dbReference>
<protein>
    <submittedName>
        <fullName evidence="8">SigE family RNA polymerase sigma factor</fullName>
    </submittedName>
</protein>
<dbReference type="InterPro" id="IPR007627">
    <property type="entry name" value="RNA_pol_sigma70_r2"/>
</dbReference>
<evidence type="ECO:0000313" key="9">
    <source>
        <dbReference type="Proteomes" id="UP001165378"/>
    </source>
</evidence>
<dbReference type="Pfam" id="PF04542">
    <property type="entry name" value="Sigma70_r2"/>
    <property type="match status" value="1"/>
</dbReference>
<keyword evidence="9" id="KW-1185">Reference proteome</keyword>
<dbReference type="GO" id="GO:0003677">
    <property type="term" value="F:DNA binding"/>
    <property type="evidence" value="ECO:0007669"/>
    <property type="project" value="UniProtKB-KW"/>
</dbReference>
<dbReference type="Pfam" id="PF08281">
    <property type="entry name" value="Sigma70_r4_2"/>
    <property type="match status" value="1"/>
</dbReference>
<dbReference type="Gene3D" id="1.10.10.10">
    <property type="entry name" value="Winged helix-like DNA-binding domain superfamily/Winged helix DNA-binding domain"/>
    <property type="match status" value="1"/>
</dbReference>
<evidence type="ECO:0000259" key="7">
    <source>
        <dbReference type="Pfam" id="PF08281"/>
    </source>
</evidence>
<dbReference type="InterPro" id="IPR039425">
    <property type="entry name" value="RNA_pol_sigma-70-like"/>
</dbReference>
<dbReference type="InterPro" id="IPR013324">
    <property type="entry name" value="RNA_pol_sigma_r3/r4-like"/>
</dbReference>
<dbReference type="InterPro" id="IPR014284">
    <property type="entry name" value="RNA_pol_sigma-70_dom"/>
</dbReference>
<proteinExistence type="inferred from homology"/>
<keyword evidence="4" id="KW-0238">DNA-binding</keyword>
<evidence type="ECO:0000313" key="8">
    <source>
        <dbReference type="EMBL" id="MCF2528813.1"/>
    </source>
</evidence>
<comment type="caution">
    <text evidence="8">The sequence shown here is derived from an EMBL/GenBank/DDBJ whole genome shotgun (WGS) entry which is preliminary data.</text>
</comment>
<evidence type="ECO:0000256" key="3">
    <source>
        <dbReference type="ARBA" id="ARBA00023082"/>
    </source>
</evidence>
<keyword evidence="5" id="KW-0804">Transcription</keyword>
<dbReference type="SUPFAM" id="SSF88659">
    <property type="entry name" value="Sigma3 and sigma4 domains of RNA polymerase sigma factors"/>
    <property type="match status" value="1"/>
</dbReference>